<feature type="signal peptide" evidence="2">
    <location>
        <begin position="1"/>
        <end position="36"/>
    </location>
</feature>
<dbReference type="GO" id="GO:0015689">
    <property type="term" value="P:molybdate ion transport"/>
    <property type="evidence" value="ECO:0007669"/>
    <property type="project" value="TreeGrafter"/>
</dbReference>
<dbReference type="Proteomes" id="UP000460272">
    <property type="component" value="Unassembled WGS sequence"/>
</dbReference>
<dbReference type="OrthoDB" id="9785015at2"/>
<comment type="similarity">
    <text evidence="1">Belongs to the bacterial solute-binding protein 1 family. WtpA subfamily.</text>
</comment>
<dbReference type="PANTHER" id="PTHR30632:SF16">
    <property type="entry name" value="MOLYBDATE_TUNGSTATE-BINDING PROTEIN WTPA"/>
    <property type="match status" value="1"/>
</dbReference>
<dbReference type="InterPro" id="IPR050682">
    <property type="entry name" value="ModA/WtpA"/>
</dbReference>
<dbReference type="SUPFAM" id="SSF53850">
    <property type="entry name" value="Periplasmic binding protein-like II"/>
    <property type="match status" value="1"/>
</dbReference>
<dbReference type="Pfam" id="PF13531">
    <property type="entry name" value="SBP_bac_11"/>
    <property type="match status" value="1"/>
</dbReference>
<gene>
    <name evidence="3" type="ORF">EAS64_12590</name>
</gene>
<keyword evidence="4" id="KW-1185">Reference proteome</keyword>
<comment type="caution">
    <text evidence="3">The sequence shown here is derived from an EMBL/GenBank/DDBJ whole genome shotgun (WGS) entry which is preliminary data.</text>
</comment>
<dbReference type="EMBL" id="RPFW01000002">
    <property type="protein sequence ID" value="TVZ05389.1"/>
    <property type="molecule type" value="Genomic_DNA"/>
</dbReference>
<name>A0A6P2C1W0_9ACTN</name>
<proteinExistence type="inferred from homology"/>
<evidence type="ECO:0000313" key="3">
    <source>
        <dbReference type="EMBL" id="TVZ05389.1"/>
    </source>
</evidence>
<feature type="chain" id="PRO_5027088791" evidence="2">
    <location>
        <begin position="37"/>
        <end position="326"/>
    </location>
</feature>
<accession>A0A6P2C1W0</accession>
<dbReference type="Gene3D" id="3.40.190.10">
    <property type="entry name" value="Periplasmic binding protein-like II"/>
    <property type="match status" value="2"/>
</dbReference>
<evidence type="ECO:0000313" key="4">
    <source>
        <dbReference type="Proteomes" id="UP000460272"/>
    </source>
</evidence>
<keyword evidence="2" id="KW-0732">Signal</keyword>
<dbReference type="AlphaFoldDB" id="A0A6P2C1W0"/>
<sequence length="326" mass="32565">MFIFRSPRARLAVVGVAFLGLAAAGCGSSSSSSAPAATSSAPAATSASAASSSGAASSSPSASSAATGSGAVNVLYAGSLVALMTKQVGPAFQTASGYSITGESAGSTALATDIKGKVYKGDVFISASPKADGRLMGTANGDWVSWYGSFATAGLVLGYNANSKFAADLKSKPWYEAITESGLKLGFTDPATDPKGVLSAEALTDTAKSKSVPALTTIANTKSDVFPEEDLVARLQSGQLDAGFFYTSEAVAAKIPYVPLTGVDLHATYTVTVLKGAPNEAGAEAFVSYLLGPAGQAALKQDGFTLTTPPKVTGSGVPSSLQSVLP</sequence>
<evidence type="ECO:0000256" key="1">
    <source>
        <dbReference type="ARBA" id="ARBA00009438"/>
    </source>
</evidence>
<dbReference type="GO" id="GO:0030973">
    <property type="term" value="F:molybdate ion binding"/>
    <property type="evidence" value="ECO:0007669"/>
    <property type="project" value="TreeGrafter"/>
</dbReference>
<protein>
    <submittedName>
        <fullName evidence="3">Extracellular solute-binding protein</fullName>
    </submittedName>
</protein>
<evidence type="ECO:0000256" key="2">
    <source>
        <dbReference type="SAM" id="SignalP"/>
    </source>
</evidence>
<organism evidence="3 4">
    <name type="scientific">Trebonia kvetii</name>
    <dbReference type="NCBI Taxonomy" id="2480626"/>
    <lineage>
        <taxon>Bacteria</taxon>
        <taxon>Bacillati</taxon>
        <taxon>Actinomycetota</taxon>
        <taxon>Actinomycetes</taxon>
        <taxon>Streptosporangiales</taxon>
        <taxon>Treboniaceae</taxon>
        <taxon>Trebonia</taxon>
    </lineage>
</organism>
<reference evidence="3 4" key="1">
    <citation type="submission" date="2018-11" db="EMBL/GenBank/DDBJ databases">
        <title>Trebonia kvetii gen.nov., sp.nov., a novel acidophilic actinobacterium, and proposal of the new actinobacterial family Treboniaceae fam. nov.</title>
        <authorList>
            <person name="Rapoport D."/>
            <person name="Sagova-Mareckova M."/>
            <person name="Sedlacek I."/>
            <person name="Provaznik J."/>
            <person name="Kralova S."/>
            <person name="Pavlinic D."/>
            <person name="Benes V."/>
            <person name="Kopecky J."/>
        </authorList>
    </citation>
    <scope>NUCLEOTIDE SEQUENCE [LARGE SCALE GENOMIC DNA]</scope>
    <source>
        <strain evidence="3 4">15Tr583</strain>
    </source>
</reference>
<dbReference type="PANTHER" id="PTHR30632">
    <property type="entry name" value="MOLYBDATE-BINDING PERIPLASMIC PROTEIN"/>
    <property type="match status" value="1"/>
</dbReference>
<dbReference type="PROSITE" id="PS51257">
    <property type="entry name" value="PROKAR_LIPOPROTEIN"/>
    <property type="match status" value="1"/>
</dbReference>